<dbReference type="InterPro" id="IPR029787">
    <property type="entry name" value="Nucleotide_cyclase"/>
</dbReference>
<dbReference type="NCBIfam" id="TIGR00254">
    <property type="entry name" value="GGDEF"/>
    <property type="match status" value="1"/>
</dbReference>
<feature type="domain" description="GGDEF" evidence="4">
    <location>
        <begin position="341"/>
        <end position="470"/>
    </location>
</feature>
<dbReference type="Gene3D" id="3.30.70.270">
    <property type="match status" value="1"/>
</dbReference>
<evidence type="ECO:0000313" key="5">
    <source>
        <dbReference type="EMBL" id="MEM5537687.1"/>
    </source>
</evidence>
<evidence type="ECO:0000256" key="2">
    <source>
        <dbReference type="ARBA" id="ARBA00034247"/>
    </source>
</evidence>
<keyword evidence="3" id="KW-0472">Membrane</keyword>
<comment type="catalytic activity">
    <reaction evidence="2">
        <text>2 GTP = 3',3'-c-di-GMP + 2 diphosphate</text>
        <dbReference type="Rhea" id="RHEA:24898"/>
        <dbReference type="ChEBI" id="CHEBI:33019"/>
        <dbReference type="ChEBI" id="CHEBI:37565"/>
        <dbReference type="ChEBI" id="CHEBI:58805"/>
        <dbReference type="EC" id="2.7.7.65"/>
    </reaction>
</comment>
<accession>A0ABU9TX08</accession>
<reference evidence="5 6" key="1">
    <citation type="submission" date="2024-03" db="EMBL/GenBank/DDBJ databases">
        <title>Community enrichment and isolation of bacterial strains for fucoidan degradation.</title>
        <authorList>
            <person name="Sichert A."/>
        </authorList>
    </citation>
    <scope>NUCLEOTIDE SEQUENCE [LARGE SCALE GENOMIC DNA]</scope>
    <source>
        <strain evidence="5 6">AS76</strain>
    </source>
</reference>
<feature type="transmembrane region" description="Helical" evidence="3">
    <location>
        <begin position="6"/>
        <end position="26"/>
    </location>
</feature>
<keyword evidence="3" id="KW-0812">Transmembrane</keyword>
<dbReference type="EMBL" id="JBBMRA010000017">
    <property type="protein sequence ID" value="MEM5537687.1"/>
    <property type="molecule type" value="Genomic_DNA"/>
</dbReference>
<dbReference type="Gene3D" id="3.30.450.20">
    <property type="entry name" value="PAS domain"/>
    <property type="match status" value="2"/>
</dbReference>
<evidence type="ECO:0000256" key="1">
    <source>
        <dbReference type="ARBA" id="ARBA00012528"/>
    </source>
</evidence>
<comment type="caution">
    <text evidence="5">The sequence shown here is derived from an EMBL/GenBank/DDBJ whole genome shotgun (WGS) entry which is preliminary data.</text>
</comment>
<dbReference type="CDD" id="cd01949">
    <property type="entry name" value="GGDEF"/>
    <property type="match status" value="1"/>
</dbReference>
<keyword evidence="3" id="KW-1133">Transmembrane helix</keyword>
<gene>
    <name evidence="5" type="ORF">WNY58_14960</name>
</gene>
<proteinExistence type="predicted"/>
<dbReference type="Proteomes" id="UP001449225">
    <property type="component" value="Unassembled WGS sequence"/>
</dbReference>
<protein>
    <recommendedName>
        <fullName evidence="1">diguanylate cyclase</fullName>
        <ecNumber evidence="1">2.7.7.65</ecNumber>
    </recommendedName>
</protein>
<dbReference type="PANTHER" id="PTHR45138">
    <property type="entry name" value="REGULATORY COMPONENTS OF SENSORY TRANSDUCTION SYSTEM"/>
    <property type="match status" value="1"/>
</dbReference>
<name>A0ABU9TX08_9GAMM</name>
<organism evidence="5 6">
    <name type="scientific">Neptuniibacter pectenicola</name>
    <dbReference type="NCBI Taxonomy" id="1806669"/>
    <lineage>
        <taxon>Bacteria</taxon>
        <taxon>Pseudomonadati</taxon>
        <taxon>Pseudomonadota</taxon>
        <taxon>Gammaproteobacteria</taxon>
        <taxon>Oceanospirillales</taxon>
        <taxon>Oceanospirillaceae</taxon>
        <taxon>Neptuniibacter</taxon>
    </lineage>
</organism>
<dbReference type="CDD" id="cd12915">
    <property type="entry name" value="PDC2_DGC_like"/>
    <property type="match status" value="1"/>
</dbReference>
<keyword evidence="6" id="KW-1185">Reference proteome</keyword>
<evidence type="ECO:0000256" key="3">
    <source>
        <dbReference type="SAM" id="Phobius"/>
    </source>
</evidence>
<dbReference type="SMART" id="SM00267">
    <property type="entry name" value="GGDEF"/>
    <property type="match status" value="1"/>
</dbReference>
<sequence length="470" mass="53828">MKKRLFIYYFIFIISTASFFGIFLYHSHSQEKNLAKENITLTSLLISEWIKGAFNASDYILRDIIDNVPTTALTYPTNDPIEHARISQLIEKKRQTLPYSNGVGLNDNKCIMTHTPAEVGFDASQREWCYVPMKNPKLDTYVSNMFMSNIGEMMVIQTRKFPDNKGLAGLGLNLSFFSQWVKKVHIGRGGVVAILDRHFNLLARQPESPQALGKKAGSPILEQFMTSQLKNQSFSHTSPLDGTGRLYNVRKVDDLPFAVIVGLANTDWLASWYKQVAISIFITALLWLMGWFILRHYQDILEQKSELEEISNKDQLTGLYNRHMLSKTLEKEYHRAKRMQGTFEVIILDIDNFKQVNDTYGHNVGDVVLQELALLMKKSIRLSDTLGRWGGEEFLIIAPIKDHQNRSSMAENLRTKIEAYNFTTVHTITASFGVTRYQEGDCINSLIKRADDALYDVKKQGRNQVEFRLS</sequence>
<evidence type="ECO:0000313" key="6">
    <source>
        <dbReference type="Proteomes" id="UP001449225"/>
    </source>
</evidence>
<dbReference type="SUPFAM" id="SSF55073">
    <property type="entry name" value="Nucleotide cyclase"/>
    <property type="match status" value="1"/>
</dbReference>
<dbReference type="PANTHER" id="PTHR45138:SF9">
    <property type="entry name" value="DIGUANYLATE CYCLASE DGCM-RELATED"/>
    <property type="match status" value="1"/>
</dbReference>
<dbReference type="PROSITE" id="PS50887">
    <property type="entry name" value="GGDEF"/>
    <property type="match status" value="1"/>
</dbReference>
<dbReference type="InterPro" id="IPR043128">
    <property type="entry name" value="Rev_trsase/Diguanyl_cyclase"/>
</dbReference>
<dbReference type="Pfam" id="PF00990">
    <property type="entry name" value="GGDEF"/>
    <property type="match status" value="1"/>
</dbReference>
<dbReference type="InterPro" id="IPR050469">
    <property type="entry name" value="Diguanylate_Cyclase"/>
</dbReference>
<dbReference type="RefSeq" id="WP_342854945.1">
    <property type="nucleotide sequence ID" value="NZ_JBBMRA010000017.1"/>
</dbReference>
<evidence type="ECO:0000259" key="4">
    <source>
        <dbReference type="PROSITE" id="PS50887"/>
    </source>
</evidence>
<feature type="transmembrane region" description="Helical" evidence="3">
    <location>
        <begin position="276"/>
        <end position="294"/>
    </location>
</feature>
<dbReference type="InterPro" id="IPR000160">
    <property type="entry name" value="GGDEF_dom"/>
</dbReference>
<dbReference type="EC" id="2.7.7.65" evidence="1"/>